<comment type="caution">
    <text evidence="2">The sequence shown here is derived from an EMBL/GenBank/DDBJ whole genome shotgun (WGS) entry which is preliminary data.</text>
</comment>
<evidence type="ECO:0000313" key="3">
    <source>
        <dbReference type="Proteomes" id="UP001187471"/>
    </source>
</evidence>
<protein>
    <submittedName>
        <fullName evidence="2">Uncharacterized protein</fullName>
    </submittedName>
</protein>
<dbReference type="EMBL" id="JAVXUO010002039">
    <property type="protein sequence ID" value="KAK2976791.1"/>
    <property type="molecule type" value="Genomic_DNA"/>
</dbReference>
<keyword evidence="3" id="KW-1185">Reference proteome</keyword>
<organism evidence="2 3">
    <name type="scientific">Escallonia rubra</name>
    <dbReference type="NCBI Taxonomy" id="112253"/>
    <lineage>
        <taxon>Eukaryota</taxon>
        <taxon>Viridiplantae</taxon>
        <taxon>Streptophyta</taxon>
        <taxon>Embryophyta</taxon>
        <taxon>Tracheophyta</taxon>
        <taxon>Spermatophyta</taxon>
        <taxon>Magnoliopsida</taxon>
        <taxon>eudicotyledons</taxon>
        <taxon>Gunneridae</taxon>
        <taxon>Pentapetalae</taxon>
        <taxon>asterids</taxon>
        <taxon>campanulids</taxon>
        <taxon>Escalloniales</taxon>
        <taxon>Escalloniaceae</taxon>
        <taxon>Escallonia</taxon>
    </lineage>
</organism>
<accession>A0AA88R7U3</accession>
<feature type="region of interest" description="Disordered" evidence="1">
    <location>
        <begin position="201"/>
        <end position="221"/>
    </location>
</feature>
<evidence type="ECO:0000313" key="2">
    <source>
        <dbReference type="EMBL" id="KAK2976791.1"/>
    </source>
</evidence>
<name>A0AA88R7U3_9ASTE</name>
<gene>
    <name evidence="2" type="ORF">RJ640_027187</name>
</gene>
<dbReference type="Proteomes" id="UP001187471">
    <property type="component" value="Unassembled WGS sequence"/>
</dbReference>
<dbReference type="AlphaFoldDB" id="A0AA88R7U3"/>
<evidence type="ECO:0000256" key="1">
    <source>
        <dbReference type="SAM" id="MobiDB-lite"/>
    </source>
</evidence>
<feature type="compositionally biased region" description="Low complexity" evidence="1">
    <location>
        <begin position="201"/>
        <end position="210"/>
    </location>
</feature>
<sequence>MQQDTQSSNNRLEFAFTAGHSKVQISDGKEGVLSSAQFGVLNFLMLQHAEKGGKSLSTSLTEFKAICDQLNVMDKPVPDGTKVFRLLEGIGEKYELFKTTMLRPPLPTYAQVLPQRGDLLYLRSWAGCKDTRRSTTVKVPTMFPPTSGNVSQPASGFTLPVRSTSTGYLRRWPLNWDTSSAAYCFQFDSLRDLTLLTQSRLSGRSNRSSRPPMCSAQSDIL</sequence>
<proteinExistence type="predicted"/>
<reference evidence="2" key="1">
    <citation type="submission" date="2022-12" db="EMBL/GenBank/DDBJ databases">
        <title>Draft genome assemblies for two species of Escallonia (Escalloniales).</title>
        <authorList>
            <person name="Chanderbali A."/>
            <person name="Dervinis C."/>
            <person name="Anghel I."/>
            <person name="Soltis D."/>
            <person name="Soltis P."/>
            <person name="Zapata F."/>
        </authorList>
    </citation>
    <scope>NUCLEOTIDE SEQUENCE</scope>
    <source>
        <strain evidence="2">UCBG92.1500</strain>
        <tissue evidence="2">Leaf</tissue>
    </source>
</reference>